<sequence>MQQLPLNSTTRTLQMVHEQFEDSSNHETNEQSKEQGPYAEKRKRVKTLMSSVHGRKEHKLIVLNENNQHIGPTDIVVVELGSFLGTLARNAPFCPLNVFNRRKLETKEDMWKYIKGKYDIPDAAKRWIFDSIANAWRKYKNQLMKDHFQVYENDELRMEKRLVDVPESQFRDLNY</sequence>
<organism evidence="2 3">
    <name type="scientific">Nicotiana tabacum</name>
    <name type="common">Common tobacco</name>
    <dbReference type="NCBI Taxonomy" id="4097"/>
    <lineage>
        <taxon>Eukaryota</taxon>
        <taxon>Viridiplantae</taxon>
        <taxon>Streptophyta</taxon>
        <taxon>Embryophyta</taxon>
        <taxon>Tracheophyta</taxon>
        <taxon>Spermatophyta</taxon>
        <taxon>Magnoliopsida</taxon>
        <taxon>eudicotyledons</taxon>
        <taxon>Gunneridae</taxon>
        <taxon>Pentapetalae</taxon>
        <taxon>asterids</taxon>
        <taxon>lamiids</taxon>
        <taxon>Solanales</taxon>
        <taxon>Solanaceae</taxon>
        <taxon>Nicotianoideae</taxon>
        <taxon>Nicotianeae</taxon>
        <taxon>Nicotiana</taxon>
    </lineage>
</organism>
<gene>
    <name evidence="3" type="primary">LOC107760770</name>
</gene>
<evidence type="ECO:0000256" key="1">
    <source>
        <dbReference type="SAM" id="MobiDB-lite"/>
    </source>
</evidence>
<dbReference type="OMA" id="HEQFEDS"/>
<dbReference type="RefSeq" id="XP_016434365.1">
    <property type="nucleotide sequence ID" value="XM_016578879.2"/>
</dbReference>
<proteinExistence type="predicted"/>
<dbReference type="RefSeq" id="XP_016434365.1">
    <property type="nucleotide sequence ID" value="XM_016578879.1"/>
</dbReference>
<protein>
    <submittedName>
        <fullName evidence="3">Uncharacterized protein LOC107760770</fullName>
    </submittedName>
</protein>
<keyword evidence="2" id="KW-1185">Reference proteome</keyword>
<name>A0A1S3X304_TOBAC</name>
<evidence type="ECO:0000313" key="3">
    <source>
        <dbReference type="RefSeq" id="XP_016434365.1"/>
    </source>
</evidence>
<dbReference type="PANTHER" id="PTHR33144:SF35">
    <property type="entry name" value="TRANSPOSASE, PTTA_EN_SPM, PLANT-RELATED"/>
    <property type="match status" value="1"/>
</dbReference>
<evidence type="ECO:0000313" key="2">
    <source>
        <dbReference type="Proteomes" id="UP000790787"/>
    </source>
</evidence>
<dbReference type="KEGG" id="nta:107760770"/>
<dbReference type="PaxDb" id="4097-A0A1S3X304"/>
<dbReference type="AlphaFoldDB" id="A0A1S3X304"/>
<dbReference type="Proteomes" id="UP000790787">
    <property type="component" value="Chromosome 11"/>
</dbReference>
<dbReference type="GeneID" id="107760770"/>
<reference evidence="3" key="2">
    <citation type="submission" date="2025-08" db="UniProtKB">
        <authorList>
            <consortium name="RefSeq"/>
        </authorList>
    </citation>
    <scope>IDENTIFICATION</scope>
    <source>
        <tissue evidence="3">Leaf</tissue>
    </source>
</reference>
<feature type="region of interest" description="Disordered" evidence="1">
    <location>
        <begin position="19"/>
        <end position="42"/>
    </location>
</feature>
<reference evidence="2" key="1">
    <citation type="journal article" date="2014" name="Nat. Commun.">
        <title>The tobacco genome sequence and its comparison with those of tomato and potato.</title>
        <authorList>
            <person name="Sierro N."/>
            <person name="Battey J.N."/>
            <person name="Ouadi S."/>
            <person name="Bakaher N."/>
            <person name="Bovet L."/>
            <person name="Willig A."/>
            <person name="Goepfert S."/>
            <person name="Peitsch M.C."/>
            <person name="Ivanov N.V."/>
        </authorList>
    </citation>
    <scope>NUCLEOTIDE SEQUENCE [LARGE SCALE GENOMIC DNA]</scope>
</reference>
<accession>A0A1S3X304</accession>
<dbReference type="OrthoDB" id="1913335at2759"/>
<dbReference type="PANTHER" id="PTHR33144">
    <property type="entry name" value="OS10G0409366 PROTEIN-RELATED"/>
    <property type="match status" value="1"/>
</dbReference>
<feature type="compositionally biased region" description="Basic and acidic residues" evidence="1">
    <location>
        <begin position="19"/>
        <end position="33"/>
    </location>
</feature>